<organism evidence="1 2">
    <name type="scientific">Micromonospora humida</name>
    <dbReference type="NCBI Taxonomy" id="2809018"/>
    <lineage>
        <taxon>Bacteria</taxon>
        <taxon>Bacillati</taxon>
        <taxon>Actinomycetota</taxon>
        <taxon>Actinomycetes</taxon>
        <taxon>Micromonosporales</taxon>
        <taxon>Micromonosporaceae</taxon>
        <taxon>Micromonospora</taxon>
    </lineage>
</organism>
<protein>
    <submittedName>
        <fullName evidence="1">Uncharacterized protein</fullName>
    </submittedName>
</protein>
<proteinExistence type="predicted"/>
<comment type="caution">
    <text evidence="1">The sequence shown here is derived from an EMBL/GenBank/DDBJ whole genome shotgun (WGS) entry which is preliminary data.</text>
</comment>
<evidence type="ECO:0000313" key="2">
    <source>
        <dbReference type="Proteomes" id="UP001518872"/>
    </source>
</evidence>
<reference evidence="1 2" key="1">
    <citation type="submission" date="2021-02" db="EMBL/GenBank/DDBJ databases">
        <authorList>
            <person name="Ra J.-S."/>
        </authorList>
    </citation>
    <scope>NUCLEOTIDE SEQUENCE [LARGE SCALE GENOMIC DNA]</scope>
    <source>
        <strain evidence="1 2">MMS20-R1-14</strain>
    </source>
</reference>
<dbReference type="Proteomes" id="UP001518872">
    <property type="component" value="Unassembled WGS sequence"/>
</dbReference>
<dbReference type="RefSeq" id="WP_204923652.1">
    <property type="nucleotide sequence ID" value="NZ_JAFEUC010000002.1"/>
</dbReference>
<sequence>MGDAAAFHDQLLDWVYDKANGTSTENVPIMEFAESVGLDLDGAYTLLWYCRDEGLLSDKGSGMGDPCGILTAFGIAYVREQRHRRADPALRARACRSSLLNWFYRQRIAQVHMPITGEFGKDDRSVWEGVRFTDVEIQEAAEYLSAKGLIKGTEVDQLRGPVRAEITADGIDCAIDWEGNVADYLRDQKGYGPTINHGPVFHGVSQGGQFSWGNRDVTQQQNIAEQVSPEFQPLVEAVVAILQQLPGYGLTPRDQQDIEAAANEVLAEMQQEQPEPGKLRRGVAMLKGFLFPIAKEAATEEARQLAQHGLDQVTAAIGSVL</sequence>
<accession>A0ABS2IMF9</accession>
<keyword evidence="2" id="KW-1185">Reference proteome</keyword>
<gene>
    <name evidence="1" type="ORF">JQX11_04045</name>
</gene>
<evidence type="ECO:0000313" key="1">
    <source>
        <dbReference type="EMBL" id="MBM7075527.1"/>
    </source>
</evidence>
<dbReference type="EMBL" id="JAFEUC010000002">
    <property type="protein sequence ID" value="MBM7075527.1"/>
    <property type="molecule type" value="Genomic_DNA"/>
</dbReference>
<name>A0ABS2IMF9_9ACTN</name>